<name>A0ABY9UWB9_9ACTN</name>
<protein>
    <recommendedName>
        <fullName evidence="3">PPM-type phosphatase domain-containing protein</fullName>
    </recommendedName>
</protein>
<dbReference type="Proteomes" id="UP001305606">
    <property type="component" value="Chromosome"/>
</dbReference>
<sequence length="259" mass="28380">MRTPHFVAVIDGAGDPRGRTWQGRSLGRDAAETLGAAVRRLSPDATPAELVAALTKALSERRDEMARDGLTPPWPAANLVVYSNAMRQIIRVGDCAFRVDDQVSNPPPKAFEQTLIDVRRLILHAGLSADLDQHELDGDVRDILQTLYRYQEMCQNTPTPHPYSFPVLDGNPVPLSGIEVVDVPPGRHEIVLASDGYPEVRSSLAESEDALAQVLKTDPLLIGDHAQTKSLRPDDLSYDDRTYVRIAVGGEDEDPETVS</sequence>
<reference evidence="1 2" key="1">
    <citation type="submission" date="2023-02" db="EMBL/GenBank/DDBJ databases">
        <title>Streptomyces sp. SCA4-21 with antifungal activity against Fusarium oxysporum f. sp. cubense, Streptomyces sp. SCA2-17 with antifungal activity against Fusarium oxysporum f. sp. cubense.</title>
        <authorList>
            <person name="Qi D."/>
        </authorList>
    </citation>
    <scope>NUCLEOTIDE SEQUENCE [LARGE SCALE GENOMIC DNA]</scope>
    <source>
        <strain evidence="1 2">SCA4-21</strain>
    </source>
</reference>
<organism evidence="1 2">
    <name type="scientific">Streptomyces luomodiensis</name>
    <dbReference type="NCBI Taxonomy" id="3026192"/>
    <lineage>
        <taxon>Bacteria</taxon>
        <taxon>Bacillati</taxon>
        <taxon>Actinomycetota</taxon>
        <taxon>Actinomycetes</taxon>
        <taxon>Kitasatosporales</taxon>
        <taxon>Streptomycetaceae</taxon>
        <taxon>Streptomyces</taxon>
    </lineage>
</organism>
<accession>A0ABY9UWB9</accession>
<dbReference type="RefSeq" id="WP_311035364.1">
    <property type="nucleotide sequence ID" value="NZ_CP117522.1"/>
</dbReference>
<evidence type="ECO:0000313" key="1">
    <source>
        <dbReference type="EMBL" id="WNE96150.1"/>
    </source>
</evidence>
<evidence type="ECO:0008006" key="3">
    <source>
        <dbReference type="Google" id="ProtNLM"/>
    </source>
</evidence>
<dbReference type="EMBL" id="CP117522">
    <property type="protein sequence ID" value="WNE96150.1"/>
    <property type="molecule type" value="Genomic_DNA"/>
</dbReference>
<evidence type="ECO:0000313" key="2">
    <source>
        <dbReference type="Proteomes" id="UP001305606"/>
    </source>
</evidence>
<gene>
    <name evidence="1" type="ORF">PS467_12775</name>
</gene>
<keyword evidence="2" id="KW-1185">Reference proteome</keyword>
<proteinExistence type="predicted"/>